<dbReference type="PANTHER" id="PTHR33376">
    <property type="match status" value="1"/>
</dbReference>
<keyword evidence="2" id="KW-0813">Transport</keyword>
<dbReference type="EMBL" id="JAUFPN010000143">
    <property type="protein sequence ID" value="MDN3565305.1"/>
    <property type="molecule type" value="Genomic_DNA"/>
</dbReference>
<evidence type="ECO:0000256" key="3">
    <source>
        <dbReference type="ARBA" id="ARBA00022729"/>
    </source>
</evidence>
<proteinExistence type="inferred from homology"/>
<dbReference type="InterPro" id="IPR018389">
    <property type="entry name" value="DctP_fam"/>
</dbReference>
<dbReference type="InterPro" id="IPR038404">
    <property type="entry name" value="TRAP_DctP_sf"/>
</dbReference>
<evidence type="ECO:0000313" key="5">
    <source>
        <dbReference type="Proteomes" id="UP001529369"/>
    </source>
</evidence>
<keyword evidence="3" id="KW-0732">Signal</keyword>
<gene>
    <name evidence="4" type="primary">dctP</name>
    <name evidence="4" type="ORF">QWZ14_13115</name>
</gene>
<dbReference type="NCBIfam" id="NF037995">
    <property type="entry name" value="TRAP_S1"/>
    <property type="match status" value="1"/>
</dbReference>
<evidence type="ECO:0000313" key="4">
    <source>
        <dbReference type="EMBL" id="MDN3565305.1"/>
    </source>
</evidence>
<comment type="caution">
    <text evidence="4">The sequence shown here is derived from an EMBL/GenBank/DDBJ whole genome shotgun (WGS) entry which is preliminary data.</text>
</comment>
<sequence length="346" mass="37307">MTLLLGLLAAGPGRAEEAPGRPPIPLRVVGFYAHAGLFAEFEEPFWAREVPRITDGRLLPSIAPLETTGIRESELLSLIRLGVLPVATVPLALAAGDDPELSIVDLPGLNPDMATLRRSLDQWRDHLASVLEERYDIRLLALLIPTTQVVFCREPFTGLGDLAGRRIRVGAIGQADLLEAVHAVPRMMPLSEVVTALRARSLDCAITGSLPGNRIGLAAVTSHVSRLPVNWFVSAVVMNGAVWRNLPEPVRAALATGLARMEQAVLAAAEVSIEDGFACNAGRPRCSGGSRGQMVVVDEAWAEPQRRRLLETVLLPQWLRRCGADCAAVWNRIAAPAQGIWARPVP</sequence>
<dbReference type="Gene3D" id="3.40.190.170">
    <property type="entry name" value="Bacterial extracellular solute-binding protein, family 7"/>
    <property type="match status" value="1"/>
</dbReference>
<dbReference type="Proteomes" id="UP001529369">
    <property type="component" value="Unassembled WGS sequence"/>
</dbReference>
<evidence type="ECO:0000256" key="1">
    <source>
        <dbReference type="ARBA" id="ARBA00009023"/>
    </source>
</evidence>
<protein>
    <submittedName>
        <fullName evidence="4">TRAP transporter substrate-binding protein DctP</fullName>
    </submittedName>
</protein>
<evidence type="ECO:0000256" key="2">
    <source>
        <dbReference type="ARBA" id="ARBA00022448"/>
    </source>
</evidence>
<accession>A0ABT8A6C9</accession>
<dbReference type="Pfam" id="PF03480">
    <property type="entry name" value="DctP"/>
    <property type="match status" value="1"/>
</dbReference>
<organism evidence="4 5">
    <name type="scientific">Paeniroseomonas aquatica</name>
    <dbReference type="NCBI Taxonomy" id="373043"/>
    <lineage>
        <taxon>Bacteria</taxon>
        <taxon>Pseudomonadati</taxon>
        <taxon>Pseudomonadota</taxon>
        <taxon>Alphaproteobacteria</taxon>
        <taxon>Acetobacterales</taxon>
        <taxon>Acetobacteraceae</taxon>
        <taxon>Paeniroseomonas</taxon>
    </lineage>
</organism>
<dbReference type="RefSeq" id="WP_290317124.1">
    <property type="nucleotide sequence ID" value="NZ_JAUFPN010000143.1"/>
</dbReference>
<keyword evidence="5" id="KW-1185">Reference proteome</keyword>
<reference evidence="5" key="1">
    <citation type="journal article" date="2019" name="Int. J. Syst. Evol. Microbiol.">
        <title>The Global Catalogue of Microorganisms (GCM) 10K type strain sequencing project: providing services to taxonomists for standard genome sequencing and annotation.</title>
        <authorList>
            <consortium name="The Broad Institute Genomics Platform"/>
            <consortium name="The Broad Institute Genome Sequencing Center for Infectious Disease"/>
            <person name="Wu L."/>
            <person name="Ma J."/>
        </authorList>
    </citation>
    <scope>NUCLEOTIDE SEQUENCE [LARGE SCALE GENOMIC DNA]</scope>
    <source>
        <strain evidence="5">CECT 7131</strain>
    </source>
</reference>
<dbReference type="PANTHER" id="PTHR33376:SF7">
    <property type="entry name" value="C4-DICARBOXYLATE-BINDING PROTEIN DCTB"/>
    <property type="match status" value="1"/>
</dbReference>
<name>A0ABT8A6C9_9PROT</name>
<comment type="similarity">
    <text evidence="1">Belongs to the bacterial solute-binding protein 7 family.</text>
</comment>